<evidence type="ECO:0000256" key="6">
    <source>
        <dbReference type="SAM" id="Coils"/>
    </source>
</evidence>
<evidence type="ECO:0000256" key="5">
    <source>
        <dbReference type="ARBA" id="ARBA00023136"/>
    </source>
</evidence>
<keyword evidence="4" id="KW-0342">GTP-binding</keyword>
<sequence>MSAEVILDRQQKLITWLAAHADILNGAVGASSQWEIDTIDSLKEALLRLDDENRLMDIGIVGRVKAGKSTLLNALVFNGESVLPQAATPMTAALTTLTYGERFKATARFYSQADLANIEQAAAVYSDLLEKSLIEELRRTEGRAGLDPERRRELAERGARRALATQQPSLQASHEQWAKITASGLSLAHLKEDKPLEADDVEGLAALLADYVAAEGHYMPVTKSVDIEMPVEALRGLRIIDTPGLNDPVASREARTHDLLKCCDVVFVVSPAAQFMSQEDLDVMARITAAEGIRELVLVASQVDNTLHGSEMQAQLHASLTGLRRELAGHAGKVLDKLKLSNPEVGDVFQSLVDKGEDAIIHSSGMCHSMSVEFDSVADWQGGRLTAWQNLKETYPDYFRDDNPGLSRTNLDQLANMAGLHEVVEQTRLAKARVLAARRQDLLDAKERKQVELLRELRRQLSLRRGEIGEAGLTELKKNKRGLERRKFNLTVALDDELMGIKTGFVNGLRKAMKEVIDGAYDAADSGVSRTVGTEKTTRRTESPGAFNWVARKLWDGGYREYEENNRTVLPAAVKSAVSAFASGLRTDLDSRATELQAKFGKRLFAELLQTARRQLDDELDIEAVYSSLKSIVNGVEFPPVSLRAPVLKASTMKLKGSEADTFLEQAQHAIETLRETAEAAVYEYVETVKRAIPKSVADDFIGHIQAQFDALQALMEDAEKTRATLTMMDAELEAMQ</sequence>
<evidence type="ECO:0000256" key="3">
    <source>
        <dbReference type="ARBA" id="ARBA00022801"/>
    </source>
</evidence>
<keyword evidence="3" id="KW-0378">Hydrolase</keyword>
<dbReference type="GO" id="GO:0003924">
    <property type="term" value="F:GTPase activity"/>
    <property type="evidence" value="ECO:0007669"/>
    <property type="project" value="InterPro"/>
</dbReference>
<evidence type="ECO:0000259" key="7">
    <source>
        <dbReference type="Pfam" id="PF00350"/>
    </source>
</evidence>
<accession>B4SHN5</accession>
<feature type="coiled-coil region" evidence="6">
    <location>
        <begin position="664"/>
        <end position="722"/>
    </location>
</feature>
<dbReference type="GO" id="GO:0005525">
    <property type="term" value="F:GTP binding"/>
    <property type="evidence" value="ECO:0007669"/>
    <property type="project" value="UniProtKB-KW"/>
</dbReference>
<dbReference type="InterPro" id="IPR027417">
    <property type="entry name" value="P-loop_NTPase"/>
</dbReference>
<evidence type="ECO:0000256" key="1">
    <source>
        <dbReference type="ARBA" id="ARBA00004370"/>
    </source>
</evidence>
<evidence type="ECO:0000313" key="9">
    <source>
        <dbReference type="Proteomes" id="UP000001867"/>
    </source>
</evidence>
<dbReference type="Proteomes" id="UP000001867">
    <property type="component" value="Chromosome"/>
</dbReference>
<keyword evidence="2" id="KW-0547">Nucleotide-binding</keyword>
<keyword evidence="5" id="KW-0472">Membrane</keyword>
<keyword evidence="6" id="KW-0175">Coiled coil</keyword>
<dbReference type="RefSeq" id="WP_004139628.1">
    <property type="nucleotide sequence ID" value="NC_011071.1"/>
</dbReference>
<dbReference type="STRING" id="391008.Smal_0373"/>
<dbReference type="Pfam" id="PF00350">
    <property type="entry name" value="Dynamin_N"/>
    <property type="match status" value="1"/>
</dbReference>
<dbReference type="PANTHER" id="PTHR10465">
    <property type="entry name" value="TRANSMEMBRANE GTPASE FZO1"/>
    <property type="match status" value="1"/>
</dbReference>
<protein>
    <recommendedName>
        <fullName evidence="7">Dynamin N-terminal domain-containing protein</fullName>
    </recommendedName>
</protein>
<dbReference type="InterPro" id="IPR045063">
    <property type="entry name" value="Dynamin_N"/>
</dbReference>
<dbReference type="HOGENOM" id="CLU_020256_0_0_6"/>
<dbReference type="Gene3D" id="3.40.50.300">
    <property type="entry name" value="P-loop containing nucleotide triphosphate hydrolases"/>
    <property type="match status" value="1"/>
</dbReference>
<dbReference type="InterPro" id="IPR027094">
    <property type="entry name" value="Mitofusin_fam"/>
</dbReference>
<evidence type="ECO:0000313" key="8">
    <source>
        <dbReference type="EMBL" id="ACF50078.1"/>
    </source>
</evidence>
<name>B4SHN5_STRM5</name>
<organism evidence="8 9">
    <name type="scientific">Stenotrophomonas maltophilia (strain R551-3)</name>
    <dbReference type="NCBI Taxonomy" id="391008"/>
    <lineage>
        <taxon>Bacteria</taxon>
        <taxon>Pseudomonadati</taxon>
        <taxon>Pseudomonadota</taxon>
        <taxon>Gammaproteobacteria</taxon>
        <taxon>Lysobacterales</taxon>
        <taxon>Lysobacteraceae</taxon>
        <taxon>Stenotrophomonas</taxon>
        <taxon>Stenotrophomonas maltophilia group</taxon>
    </lineage>
</organism>
<evidence type="ECO:0000256" key="2">
    <source>
        <dbReference type="ARBA" id="ARBA00022741"/>
    </source>
</evidence>
<comment type="subcellular location">
    <subcellularLocation>
        <location evidence="1">Membrane</location>
    </subcellularLocation>
</comment>
<dbReference type="AlphaFoldDB" id="B4SHN5"/>
<dbReference type="KEGG" id="smt:Smal_0373"/>
<dbReference type="eggNOG" id="COG0699">
    <property type="taxonomic scope" value="Bacteria"/>
</dbReference>
<dbReference type="OrthoDB" id="9816479at2"/>
<proteinExistence type="predicted"/>
<gene>
    <name evidence="8" type="ordered locus">Smal_0373</name>
</gene>
<feature type="domain" description="Dynamin N-terminal" evidence="7">
    <location>
        <begin position="58"/>
        <end position="298"/>
    </location>
</feature>
<dbReference type="CDD" id="cd00882">
    <property type="entry name" value="Ras_like_GTPase"/>
    <property type="match status" value="1"/>
</dbReference>
<reference evidence="8 9" key="1">
    <citation type="submission" date="2008-06" db="EMBL/GenBank/DDBJ databases">
        <title>Complete sequence of Stenotrophomonas maltophilia R551-3.</title>
        <authorList>
            <consortium name="US DOE Joint Genome Institute"/>
            <person name="Lucas S."/>
            <person name="Copeland A."/>
            <person name="Lapidus A."/>
            <person name="Glavina del Rio T."/>
            <person name="Dalin E."/>
            <person name="Tice H."/>
            <person name="Pitluck S."/>
            <person name="Chain P."/>
            <person name="Malfatti S."/>
            <person name="Shin M."/>
            <person name="Vergez L."/>
            <person name="Lang D."/>
            <person name="Schmutz J."/>
            <person name="Larimer F."/>
            <person name="Land M."/>
            <person name="Hauser L."/>
            <person name="Kyrpides N."/>
            <person name="Mikhailova N."/>
            <person name="Taghavi S."/>
            <person name="Monchy S."/>
            <person name="Newman L."/>
            <person name="Vangronsveld J."/>
            <person name="van der Lelie D."/>
            <person name="Richardson P."/>
        </authorList>
    </citation>
    <scope>NUCLEOTIDE SEQUENCE [LARGE SCALE GENOMIC DNA]</scope>
    <source>
        <strain evidence="8 9">R551-3</strain>
    </source>
</reference>
<evidence type="ECO:0000256" key="4">
    <source>
        <dbReference type="ARBA" id="ARBA00023134"/>
    </source>
</evidence>
<dbReference type="PANTHER" id="PTHR10465:SF0">
    <property type="entry name" value="SARCALUMENIN"/>
    <property type="match status" value="1"/>
</dbReference>
<dbReference type="GO" id="GO:0016020">
    <property type="term" value="C:membrane"/>
    <property type="evidence" value="ECO:0007669"/>
    <property type="project" value="UniProtKB-SubCell"/>
</dbReference>
<dbReference type="SUPFAM" id="SSF52540">
    <property type="entry name" value="P-loop containing nucleoside triphosphate hydrolases"/>
    <property type="match status" value="1"/>
</dbReference>
<dbReference type="EMBL" id="CP001111">
    <property type="protein sequence ID" value="ACF50078.1"/>
    <property type="molecule type" value="Genomic_DNA"/>
</dbReference>